<dbReference type="InterPro" id="IPR000055">
    <property type="entry name" value="Restrct_endonuc_typeI_TRD"/>
</dbReference>
<dbReference type="Pfam" id="PF01420">
    <property type="entry name" value="Methylase_S"/>
    <property type="match status" value="2"/>
</dbReference>
<dbReference type="AlphaFoldDB" id="A0A0A8UU47"/>
<keyword evidence="2" id="KW-0680">Restriction system</keyword>
<organism evidence="5 6">
    <name type="scientific">Legionella hackeliae</name>
    <dbReference type="NCBI Taxonomy" id="449"/>
    <lineage>
        <taxon>Bacteria</taxon>
        <taxon>Pseudomonadati</taxon>
        <taxon>Pseudomonadota</taxon>
        <taxon>Gammaproteobacteria</taxon>
        <taxon>Legionellales</taxon>
        <taxon>Legionellaceae</taxon>
        <taxon>Legionella</taxon>
    </lineage>
</organism>
<feature type="domain" description="Type I restriction modification DNA specificity" evidence="4">
    <location>
        <begin position="14"/>
        <end position="195"/>
    </location>
</feature>
<dbReference type="KEGG" id="lha:LHA_2020"/>
<dbReference type="InterPro" id="IPR044946">
    <property type="entry name" value="Restrct_endonuc_typeI_TRD_sf"/>
</dbReference>
<evidence type="ECO:0000313" key="6">
    <source>
        <dbReference type="Proteomes" id="UP000032803"/>
    </source>
</evidence>
<dbReference type="STRING" id="449.LHA_2020"/>
<dbReference type="PATRIC" id="fig|449.7.peg.2127"/>
<dbReference type="OrthoDB" id="5653206at2"/>
<evidence type="ECO:0000256" key="2">
    <source>
        <dbReference type="ARBA" id="ARBA00022747"/>
    </source>
</evidence>
<keyword evidence="3" id="KW-0238">DNA-binding</keyword>
<evidence type="ECO:0000259" key="4">
    <source>
        <dbReference type="Pfam" id="PF01420"/>
    </source>
</evidence>
<keyword evidence="5" id="KW-0378">Hydrolase</keyword>
<dbReference type="InterPro" id="IPR052021">
    <property type="entry name" value="Type-I_RS_S_subunit"/>
</dbReference>
<evidence type="ECO:0000313" key="5">
    <source>
        <dbReference type="EMBL" id="CEK11046.1"/>
    </source>
</evidence>
<dbReference type="EMBL" id="LN681225">
    <property type="protein sequence ID" value="CEK11046.1"/>
    <property type="molecule type" value="Genomic_DNA"/>
</dbReference>
<dbReference type="GO" id="GO:0003677">
    <property type="term" value="F:DNA binding"/>
    <property type="evidence" value="ECO:0007669"/>
    <property type="project" value="UniProtKB-KW"/>
</dbReference>
<dbReference type="CDD" id="cd17267">
    <property type="entry name" value="RMtype1_S_EcoAO83I-TRD1-CR1_like"/>
    <property type="match status" value="1"/>
</dbReference>
<dbReference type="GO" id="GO:0009035">
    <property type="term" value="F:type I site-specific deoxyribonuclease activity"/>
    <property type="evidence" value="ECO:0007669"/>
    <property type="project" value="UniProtKB-EC"/>
</dbReference>
<comment type="similarity">
    <text evidence="1">Belongs to the type-I restriction system S methylase family.</text>
</comment>
<sequence>MTDKSFSRIKFTKYTTFKIGDFAEVKGGKRLPVGEKFSETTTDHPYLRIVDFKSNGIIDTASLQFIEESVFNKISRYIISVDDLYISIVGTIGLVGSIPPSLDGANLTENAAKICNINSNIINKKYLEYYLRSTIGQEEIRKLSVGSTQAKLALFRILQISVPCPSLVIQNSIVQVLNSLEERIKILHEMNSTLENTAQTIFRSWFMDFDPVHAKAEGREPEGMDAGTAALFPDGFEESELGLIPKGWSIAKIEQVLELAYGKALKATDRIFGSVPVYGSGGVTGYHNEALINEPSIIVGRKGTVGSLYWEDQPFFPIDTVFYVKAKVPLTYCYYLLQTLGLTEMNTDGAVPGLNRNNVYRLKIAMGSNEIIQAFDNAVMPLRKKISYNLEHINILIKLRDNLLPRLISGELTLAESEKVLRDYA</sequence>
<dbReference type="Proteomes" id="UP000032803">
    <property type="component" value="Chromosome I"/>
</dbReference>
<name>A0A0A8UU47_LEGHA</name>
<dbReference type="EC" id="3.1.21.3" evidence="5"/>
<dbReference type="PANTHER" id="PTHR30408">
    <property type="entry name" value="TYPE-1 RESTRICTION ENZYME ECOKI SPECIFICITY PROTEIN"/>
    <property type="match status" value="1"/>
</dbReference>
<dbReference type="SUPFAM" id="SSF116734">
    <property type="entry name" value="DNA methylase specificity domain"/>
    <property type="match status" value="2"/>
</dbReference>
<accession>A0A0A8UU47</accession>
<evidence type="ECO:0000256" key="1">
    <source>
        <dbReference type="ARBA" id="ARBA00010923"/>
    </source>
</evidence>
<dbReference type="Gene3D" id="3.90.220.20">
    <property type="entry name" value="DNA methylase specificity domains"/>
    <property type="match status" value="2"/>
</dbReference>
<reference evidence="6" key="1">
    <citation type="submission" date="2014-09" db="EMBL/GenBank/DDBJ databases">
        <authorList>
            <person name="Gomez-Valero L."/>
        </authorList>
    </citation>
    <scope>NUCLEOTIDE SEQUENCE [LARGE SCALE GENOMIC DNA]</scope>
    <source>
        <strain evidence="6">ATCC35250</strain>
    </source>
</reference>
<gene>
    <name evidence="5" type="ORF">LHA_2020</name>
</gene>
<dbReference type="CDD" id="cd17256">
    <property type="entry name" value="RMtype1_S_EcoJA65PI-TRD1-CR1_like"/>
    <property type="match status" value="1"/>
</dbReference>
<dbReference type="PANTHER" id="PTHR30408:SF13">
    <property type="entry name" value="TYPE I RESTRICTION ENZYME HINDI SPECIFICITY SUBUNIT"/>
    <property type="match status" value="1"/>
</dbReference>
<dbReference type="HOGENOM" id="CLU_021095_2_1_6"/>
<dbReference type="RefSeq" id="WP_052673665.1">
    <property type="nucleotide sequence ID" value="NZ_LN681225.1"/>
</dbReference>
<evidence type="ECO:0000256" key="3">
    <source>
        <dbReference type="ARBA" id="ARBA00023125"/>
    </source>
</evidence>
<keyword evidence="6" id="KW-1185">Reference proteome</keyword>
<dbReference type="GO" id="GO:0009307">
    <property type="term" value="P:DNA restriction-modification system"/>
    <property type="evidence" value="ECO:0007669"/>
    <property type="project" value="UniProtKB-KW"/>
</dbReference>
<feature type="domain" description="Type I restriction modification DNA specificity" evidence="4">
    <location>
        <begin position="245"/>
        <end position="364"/>
    </location>
</feature>
<protein>
    <submittedName>
        <fullName evidence="5">Restriction modification system, type I</fullName>
        <ecNumber evidence="5">3.1.21.3</ecNumber>
    </submittedName>
</protein>
<proteinExistence type="inferred from homology"/>
<dbReference type="REBASE" id="99602">
    <property type="entry name" value="S.Lha35250ORF2022P"/>
</dbReference>